<dbReference type="Proteomes" id="UP001141552">
    <property type="component" value="Unassembled WGS sequence"/>
</dbReference>
<dbReference type="AlphaFoldDB" id="A0A9Q0FVY3"/>
<dbReference type="InterPro" id="IPR001360">
    <property type="entry name" value="Glyco_hydro_1"/>
</dbReference>
<keyword evidence="4" id="KW-1185">Reference proteome</keyword>
<dbReference type="PANTHER" id="PTHR10353:SF213">
    <property type="entry name" value="BETA-GLUCOSIDASE 45-RELATED"/>
    <property type="match status" value="1"/>
</dbReference>
<protein>
    <recommendedName>
        <fullName evidence="5">Beta-glucosidase</fullName>
    </recommendedName>
</protein>
<organism evidence="3 4">
    <name type="scientific">Turnera subulata</name>
    <dbReference type="NCBI Taxonomy" id="218843"/>
    <lineage>
        <taxon>Eukaryota</taxon>
        <taxon>Viridiplantae</taxon>
        <taxon>Streptophyta</taxon>
        <taxon>Embryophyta</taxon>
        <taxon>Tracheophyta</taxon>
        <taxon>Spermatophyta</taxon>
        <taxon>Magnoliopsida</taxon>
        <taxon>eudicotyledons</taxon>
        <taxon>Gunneridae</taxon>
        <taxon>Pentapetalae</taxon>
        <taxon>rosids</taxon>
        <taxon>fabids</taxon>
        <taxon>Malpighiales</taxon>
        <taxon>Passifloraceae</taxon>
        <taxon>Turnera</taxon>
    </lineage>
</organism>
<evidence type="ECO:0008006" key="5">
    <source>
        <dbReference type="Google" id="ProtNLM"/>
    </source>
</evidence>
<accession>A0A9Q0FVY3</accession>
<reference evidence="3" key="2">
    <citation type="journal article" date="2023" name="Plants (Basel)">
        <title>Annotation of the Turnera subulata (Passifloraceae) Draft Genome Reveals the S-Locus Evolved after the Divergence of Turneroideae from Passifloroideae in a Stepwise Manner.</title>
        <authorList>
            <person name="Henning P.M."/>
            <person name="Roalson E.H."/>
            <person name="Mir W."/>
            <person name="McCubbin A.G."/>
            <person name="Shore J.S."/>
        </authorList>
    </citation>
    <scope>NUCLEOTIDE SEQUENCE</scope>
    <source>
        <strain evidence="3">F60SS</strain>
    </source>
</reference>
<dbReference type="Pfam" id="PF00232">
    <property type="entry name" value="Glyco_hydro_1"/>
    <property type="match status" value="1"/>
</dbReference>
<dbReference type="PRINTS" id="PR00131">
    <property type="entry name" value="GLHYDRLASE1"/>
</dbReference>
<dbReference type="SUPFAM" id="SSF51445">
    <property type="entry name" value="(Trans)glycosidases"/>
    <property type="match status" value="1"/>
</dbReference>
<comment type="caution">
    <text evidence="3">The sequence shown here is derived from an EMBL/GenBank/DDBJ whole genome shotgun (WGS) entry which is preliminary data.</text>
</comment>
<dbReference type="GO" id="GO:0005975">
    <property type="term" value="P:carbohydrate metabolic process"/>
    <property type="evidence" value="ECO:0007669"/>
    <property type="project" value="InterPro"/>
</dbReference>
<dbReference type="InterPro" id="IPR017853">
    <property type="entry name" value="GH"/>
</dbReference>
<evidence type="ECO:0000313" key="3">
    <source>
        <dbReference type="EMBL" id="KAJ4838705.1"/>
    </source>
</evidence>
<evidence type="ECO:0000256" key="2">
    <source>
        <dbReference type="RuleBase" id="RU003690"/>
    </source>
</evidence>
<comment type="similarity">
    <text evidence="1 2">Belongs to the glycosyl hydrolase 1 family.</text>
</comment>
<proteinExistence type="inferred from homology"/>
<gene>
    <name evidence="3" type="ORF">Tsubulata_003146</name>
</gene>
<dbReference type="GO" id="GO:0008422">
    <property type="term" value="F:beta-glucosidase activity"/>
    <property type="evidence" value="ECO:0007669"/>
    <property type="project" value="TreeGrafter"/>
</dbReference>
<dbReference type="Gene3D" id="3.20.20.80">
    <property type="entry name" value="Glycosidases"/>
    <property type="match status" value="1"/>
</dbReference>
<evidence type="ECO:0000256" key="1">
    <source>
        <dbReference type="ARBA" id="ARBA00010838"/>
    </source>
</evidence>
<sequence>MPHPNQAIVSVDGVDFAYYVDICYKHFGDRVKYWATINEPNIHVVFGYRNGLGSPGRCSSPFGNCTHGDSEKEPFIAAHNMIMSHAIAVDIYRNKYQKEQGGSIGIVIQCTWFEPISNSTADKLAAERALAFDMKWFLDPVIFGKYPREMIEILGSNLPVFSSNAREKLKNSLDFIGVNHYTSYYVQDCIYSVCEPGRGSTKTEGFCRQSQEKDGVPLGEFGGVMWQNVYPEGFEKIVTHIKERYNNIPMIITENGYGQVEKTGIPIAQSLHDVKRVNFMSSYWESLLTAIRKGADVKGYFVWSLLDNFEWAYGYTVRFGLHHVDYPTQKRTPRLSAAWFKELIAKYRVAESPVRGSQ</sequence>
<dbReference type="PANTHER" id="PTHR10353">
    <property type="entry name" value="GLYCOSYL HYDROLASE"/>
    <property type="match status" value="1"/>
</dbReference>
<dbReference type="EMBL" id="JAKUCV010003501">
    <property type="protein sequence ID" value="KAJ4838705.1"/>
    <property type="molecule type" value="Genomic_DNA"/>
</dbReference>
<reference evidence="3" key="1">
    <citation type="submission" date="2022-02" db="EMBL/GenBank/DDBJ databases">
        <authorList>
            <person name="Henning P.M."/>
            <person name="McCubbin A.G."/>
            <person name="Shore J.S."/>
        </authorList>
    </citation>
    <scope>NUCLEOTIDE SEQUENCE</scope>
    <source>
        <strain evidence="3">F60SS</strain>
        <tissue evidence="3">Leaves</tissue>
    </source>
</reference>
<name>A0A9Q0FVY3_9ROSI</name>
<dbReference type="OrthoDB" id="65569at2759"/>
<evidence type="ECO:0000313" key="4">
    <source>
        <dbReference type="Proteomes" id="UP001141552"/>
    </source>
</evidence>